<proteinExistence type="predicted"/>
<feature type="chain" id="PRO_5036129198" evidence="1">
    <location>
        <begin position="24"/>
        <end position="146"/>
    </location>
</feature>
<keyword evidence="4" id="KW-1185">Reference proteome</keyword>
<protein>
    <submittedName>
        <fullName evidence="2">Uncharacterized protein</fullName>
    </submittedName>
</protein>
<keyword evidence="1" id="KW-0732">Signal</keyword>
<dbReference type="OrthoDB" id="6435992at2759"/>
<accession>A0A4Y2R4N5</accession>
<organism evidence="2 4">
    <name type="scientific">Araneus ventricosus</name>
    <name type="common">Orbweaver spider</name>
    <name type="synonym">Epeira ventricosa</name>
    <dbReference type="NCBI Taxonomy" id="182803"/>
    <lineage>
        <taxon>Eukaryota</taxon>
        <taxon>Metazoa</taxon>
        <taxon>Ecdysozoa</taxon>
        <taxon>Arthropoda</taxon>
        <taxon>Chelicerata</taxon>
        <taxon>Arachnida</taxon>
        <taxon>Araneae</taxon>
        <taxon>Araneomorphae</taxon>
        <taxon>Entelegynae</taxon>
        <taxon>Araneoidea</taxon>
        <taxon>Araneidae</taxon>
        <taxon>Araneus</taxon>
    </lineage>
</organism>
<comment type="caution">
    <text evidence="2">The sequence shown here is derived from an EMBL/GenBank/DDBJ whole genome shotgun (WGS) entry which is preliminary data.</text>
</comment>
<evidence type="ECO:0000313" key="2">
    <source>
        <dbReference type="EMBL" id="GBN70583.1"/>
    </source>
</evidence>
<dbReference type="Proteomes" id="UP000499080">
    <property type="component" value="Unassembled WGS sequence"/>
</dbReference>
<evidence type="ECO:0000313" key="3">
    <source>
        <dbReference type="EMBL" id="GBN70586.1"/>
    </source>
</evidence>
<name>A0A4Y2R4N5_ARAVE</name>
<dbReference type="EMBL" id="BGPR01015785">
    <property type="protein sequence ID" value="GBN70586.1"/>
    <property type="molecule type" value="Genomic_DNA"/>
</dbReference>
<dbReference type="EMBL" id="BGPR01015784">
    <property type="protein sequence ID" value="GBN70583.1"/>
    <property type="molecule type" value="Genomic_DNA"/>
</dbReference>
<sequence>MEVLERIWIWILLCVTLSIGLDATDSLPECVRDGNNSRVEWRLQKQTTQLYLNSTTFILIPIRLTLSMRDRPNRPFKQKTVDVRISLESFHPLSISMIDFTPAAHAFFVRVPRPEGFGELGWGFLEFGERQLSLRFLGGEVNFPYL</sequence>
<evidence type="ECO:0000313" key="4">
    <source>
        <dbReference type="Proteomes" id="UP000499080"/>
    </source>
</evidence>
<gene>
    <name evidence="3" type="ORF">AVEN_155932_1</name>
    <name evidence="2" type="ORF">AVEN_5603_1</name>
</gene>
<evidence type="ECO:0000256" key="1">
    <source>
        <dbReference type="SAM" id="SignalP"/>
    </source>
</evidence>
<reference evidence="2 4" key="1">
    <citation type="journal article" date="2019" name="Sci. Rep.">
        <title>Orb-weaving spider Araneus ventricosus genome elucidates the spidroin gene catalogue.</title>
        <authorList>
            <person name="Kono N."/>
            <person name="Nakamura H."/>
            <person name="Ohtoshi R."/>
            <person name="Moran D.A.P."/>
            <person name="Shinohara A."/>
            <person name="Yoshida Y."/>
            <person name="Fujiwara M."/>
            <person name="Mori M."/>
            <person name="Tomita M."/>
            <person name="Arakawa K."/>
        </authorList>
    </citation>
    <scope>NUCLEOTIDE SEQUENCE [LARGE SCALE GENOMIC DNA]</scope>
</reference>
<dbReference type="AlphaFoldDB" id="A0A4Y2R4N5"/>
<feature type="signal peptide" evidence="1">
    <location>
        <begin position="1"/>
        <end position="23"/>
    </location>
</feature>